<proteinExistence type="predicted"/>
<evidence type="ECO:0000313" key="3">
    <source>
        <dbReference type="Proteomes" id="UP001153269"/>
    </source>
</evidence>
<name>A0A9N7W111_PLEPL</name>
<organism evidence="2 3">
    <name type="scientific">Pleuronectes platessa</name>
    <name type="common">European plaice</name>
    <dbReference type="NCBI Taxonomy" id="8262"/>
    <lineage>
        <taxon>Eukaryota</taxon>
        <taxon>Metazoa</taxon>
        <taxon>Chordata</taxon>
        <taxon>Craniata</taxon>
        <taxon>Vertebrata</taxon>
        <taxon>Euteleostomi</taxon>
        <taxon>Actinopterygii</taxon>
        <taxon>Neopterygii</taxon>
        <taxon>Teleostei</taxon>
        <taxon>Neoteleostei</taxon>
        <taxon>Acanthomorphata</taxon>
        <taxon>Carangaria</taxon>
        <taxon>Pleuronectiformes</taxon>
        <taxon>Pleuronectoidei</taxon>
        <taxon>Pleuronectidae</taxon>
        <taxon>Pleuronectes</taxon>
    </lineage>
</organism>
<protein>
    <submittedName>
        <fullName evidence="2">Uncharacterized protein</fullName>
    </submittedName>
</protein>
<evidence type="ECO:0000256" key="1">
    <source>
        <dbReference type="SAM" id="MobiDB-lite"/>
    </source>
</evidence>
<comment type="caution">
    <text evidence="2">The sequence shown here is derived from an EMBL/GenBank/DDBJ whole genome shotgun (WGS) entry which is preliminary data.</text>
</comment>
<feature type="region of interest" description="Disordered" evidence="1">
    <location>
        <begin position="88"/>
        <end position="127"/>
    </location>
</feature>
<keyword evidence="3" id="KW-1185">Reference proteome</keyword>
<sequence>MDTKPCGFGPASLIIIRYLSSTAHEVHKEMVPTLTEGVQSHSMLMNCRAPEFKQGRVGVEEAVDYFQEVQDCYQERIRMLHSRWIYSGQTRPPRTDREGEEDADQGRREAGMRGMQEAISDSSPFFL</sequence>
<dbReference type="Proteomes" id="UP001153269">
    <property type="component" value="Unassembled WGS sequence"/>
</dbReference>
<reference evidence="2" key="1">
    <citation type="submission" date="2020-03" db="EMBL/GenBank/DDBJ databases">
        <authorList>
            <person name="Weist P."/>
        </authorList>
    </citation>
    <scope>NUCLEOTIDE SEQUENCE</scope>
</reference>
<dbReference type="AlphaFoldDB" id="A0A9N7W111"/>
<dbReference type="EMBL" id="CADEAL010004378">
    <property type="protein sequence ID" value="CAB1458231.1"/>
    <property type="molecule type" value="Genomic_DNA"/>
</dbReference>
<evidence type="ECO:0000313" key="2">
    <source>
        <dbReference type="EMBL" id="CAB1458231.1"/>
    </source>
</evidence>
<accession>A0A9N7W111</accession>
<gene>
    <name evidence="2" type="ORF">PLEPLA_LOCUS46061</name>
</gene>